<comment type="caution">
    <text evidence="5">The sequence shown here is derived from an EMBL/GenBank/DDBJ whole genome shotgun (WGS) entry which is preliminary data.</text>
</comment>
<evidence type="ECO:0000313" key="6">
    <source>
        <dbReference type="Proteomes" id="UP000295696"/>
    </source>
</evidence>
<dbReference type="InterPro" id="IPR036390">
    <property type="entry name" value="WH_DNA-bd_sf"/>
</dbReference>
<dbReference type="RefSeq" id="WP_132248896.1">
    <property type="nucleotide sequence ID" value="NZ_SLZU01000041.1"/>
</dbReference>
<dbReference type="EMBL" id="SLZU01000041">
    <property type="protein sequence ID" value="TCS51614.1"/>
    <property type="molecule type" value="Genomic_DNA"/>
</dbReference>
<evidence type="ECO:0000256" key="2">
    <source>
        <dbReference type="ARBA" id="ARBA00023125"/>
    </source>
</evidence>
<dbReference type="Gene3D" id="1.10.10.10">
    <property type="entry name" value="Winged helix-like DNA-binding domain superfamily/Winged helix DNA-binding domain"/>
    <property type="match status" value="1"/>
</dbReference>
<sequence>MQDKDDATRPDFLLPREFGTALPTGVVKNAVEKLGRRIANDEYPEGEPIPTEPELAESLGVSKTAVRDAIKVLSGKGMVRTARRYGTRVRPISEWHLLDADVVSWHDATHPRMAQMFIESTELRCIIEPAAAELAAERATPEQVEAILDATSALRPDAVDSSLLYEADCRFHCTILDATGNQMMRQLRPMIMSVLRISYEFGVQTDRGEPVSRKGHLLVAKAIQKKDGTVAKLEMEKMLEANRRTARAYWENKTKFT</sequence>
<dbReference type="PANTHER" id="PTHR43537">
    <property type="entry name" value="TRANSCRIPTIONAL REGULATOR, GNTR FAMILY"/>
    <property type="match status" value="1"/>
</dbReference>
<dbReference type="Pfam" id="PF00392">
    <property type="entry name" value="GntR"/>
    <property type="match status" value="1"/>
</dbReference>
<dbReference type="SMART" id="SM00895">
    <property type="entry name" value="FCD"/>
    <property type="match status" value="1"/>
</dbReference>
<keyword evidence="6" id="KW-1185">Reference proteome</keyword>
<protein>
    <submittedName>
        <fullName evidence="5">GntR family transcriptional regulator</fullName>
    </submittedName>
</protein>
<dbReference type="InterPro" id="IPR011711">
    <property type="entry name" value="GntR_C"/>
</dbReference>
<evidence type="ECO:0000256" key="3">
    <source>
        <dbReference type="ARBA" id="ARBA00023163"/>
    </source>
</evidence>
<dbReference type="InterPro" id="IPR000524">
    <property type="entry name" value="Tscrpt_reg_HTH_GntR"/>
</dbReference>
<evidence type="ECO:0000256" key="1">
    <source>
        <dbReference type="ARBA" id="ARBA00023015"/>
    </source>
</evidence>
<accession>A0A4R3IP52</accession>
<dbReference type="CDD" id="cd07377">
    <property type="entry name" value="WHTH_GntR"/>
    <property type="match status" value="1"/>
</dbReference>
<dbReference type="SUPFAM" id="SSF48008">
    <property type="entry name" value="GntR ligand-binding domain-like"/>
    <property type="match status" value="1"/>
</dbReference>
<keyword evidence="3" id="KW-0804">Transcription</keyword>
<organism evidence="5 6">
    <name type="scientific">Primorskyibacter sedentarius</name>
    <dbReference type="NCBI Taxonomy" id="745311"/>
    <lineage>
        <taxon>Bacteria</taxon>
        <taxon>Pseudomonadati</taxon>
        <taxon>Pseudomonadota</taxon>
        <taxon>Alphaproteobacteria</taxon>
        <taxon>Rhodobacterales</taxon>
        <taxon>Roseobacteraceae</taxon>
        <taxon>Primorskyibacter</taxon>
    </lineage>
</organism>
<dbReference type="OrthoDB" id="9028214at2"/>
<feature type="domain" description="HTH gntR-type" evidence="4">
    <location>
        <begin position="24"/>
        <end position="92"/>
    </location>
</feature>
<evidence type="ECO:0000313" key="5">
    <source>
        <dbReference type="EMBL" id="TCS51614.1"/>
    </source>
</evidence>
<dbReference type="GO" id="GO:0003677">
    <property type="term" value="F:DNA binding"/>
    <property type="evidence" value="ECO:0007669"/>
    <property type="project" value="UniProtKB-KW"/>
</dbReference>
<dbReference type="Gene3D" id="1.20.120.530">
    <property type="entry name" value="GntR ligand-binding domain-like"/>
    <property type="match status" value="1"/>
</dbReference>
<dbReference type="AlphaFoldDB" id="A0A4R3IP52"/>
<keyword evidence="1" id="KW-0805">Transcription regulation</keyword>
<dbReference type="PROSITE" id="PS50949">
    <property type="entry name" value="HTH_GNTR"/>
    <property type="match status" value="1"/>
</dbReference>
<dbReference type="PANTHER" id="PTHR43537:SF44">
    <property type="entry name" value="GNTR FAMILY REGULATORY PROTEIN"/>
    <property type="match status" value="1"/>
</dbReference>
<dbReference type="Proteomes" id="UP000295696">
    <property type="component" value="Unassembled WGS sequence"/>
</dbReference>
<name>A0A4R3IP52_9RHOB</name>
<dbReference type="SUPFAM" id="SSF46785">
    <property type="entry name" value="Winged helix' DNA-binding domain"/>
    <property type="match status" value="1"/>
</dbReference>
<proteinExistence type="predicted"/>
<dbReference type="InterPro" id="IPR036388">
    <property type="entry name" value="WH-like_DNA-bd_sf"/>
</dbReference>
<dbReference type="Pfam" id="PF07729">
    <property type="entry name" value="FCD"/>
    <property type="match status" value="1"/>
</dbReference>
<dbReference type="PRINTS" id="PR00035">
    <property type="entry name" value="HTHGNTR"/>
</dbReference>
<dbReference type="SMART" id="SM00345">
    <property type="entry name" value="HTH_GNTR"/>
    <property type="match status" value="1"/>
</dbReference>
<dbReference type="GO" id="GO:0003700">
    <property type="term" value="F:DNA-binding transcription factor activity"/>
    <property type="evidence" value="ECO:0007669"/>
    <property type="project" value="InterPro"/>
</dbReference>
<evidence type="ECO:0000259" key="4">
    <source>
        <dbReference type="PROSITE" id="PS50949"/>
    </source>
</evidence>
<dbReference type="InterPro" id="IPR008920">
    <property type="entry name" value="TF_FadR/GntR_C"/>
</dbReference>
<reference evidence="5 6" key="1">
    <citation type="submission" date="2019-03" db="EMBL/GenBank/DDBJ databases">
        <title>Genomic Encyclopedia of Type Strains, Phase IV (KMG-IV): sequencing the most valuable type-strain genomes for metagenomic binning, comparative biology and taxonomic classification.</title>
        <authorList>
            <person name="Goeker M."/>
        </authorList>
    </citation>
    <scope>NUCLEOTIDE SEQUENCE [LARGE SCALE GENOMIC DNA]</scope>
    <source>
        <strain evidence="5 6">DSM 104836</strain>
    </source>
</reference>
<gene>
    <name evidence="5" type="ORF">EDD52_14114</name>
</gene>
<keyword evidence="2" id="KW-0238">DNA-binding</keyword>